<evidence type="ECO:0000313" key="1">
    <source>
        <dbReference type="EMBL" id="KAH9714473.1"/>
    </source>
</evidence>
<accession>A0ACB8JA34</accession>
<comment type="caution">
    <text evidence="1">The sequence shown here is derived from an EMBL/GenBank/DDBJ whole genome shotgun (WGS) entry which is preliminary data.</text>
</comment>
<proteinExistence type="predicted"/>
<dbReference type="EMBL" id="CM039176">
    <property type="protein sequence ID" value="KAH9714473.1"/>
    <property type="molecule type" value="Genomic_DNA"/>
</dbReference>
<gene>
    <name evidence="1" type="ORF">KPL71_020669</name>
</gene>
<dbReference type="Proteomes" id="UP000829398">
    <property type="component" value="Chromosome 7"/>
</dbReference>
<keyword evidence="2" id="KW-1185">Reference proteome</keyword>
<evidence type="ECO:0000313" key="2">
    <source>
        <dbReference type="Proteomes" id="UP000829398"/>
    </source>
</evidence>
<protein>
    <submittedName>
        <fullName evidence="1">Transmembrane protein</fullName>
    </submittedName>
</protein>
<reference evidence="2" key="1">
    <citation type="journal article" date="2023" name="Hortic. Res.">
        <title>A chromosome-level phased genome enabling allele-level studies in sweet orange: a case study on citrus Huanglongbing tolerance.</title>
        <authorList>
            <person name="Wu B."/>
            <person name="Yu Q."/>
            <person name="Deng Z."/>
            <person name="Duan Y."/>
            <person name="Luo F."/>
            <person name="Gmitter F. Jr."/>
        </authorList>
    </citation>
    <scope>NUCLEOTIDE SEQUENCE [LARGE SCALE GENOMIC DNA]</scope>
    <source>
        <strain evidence="2">cv. Valencia</strain>
    </source>
</reference>
<name>A0ACB8JA34_CITSI</name>
<sequence>MIPLVLQKIAYHETHPDCSEVISKIPWPIVRVRDILQQKSGGDCGAFLLRYLEVLAHGLDVNSYCQEDHVTQFRQALSGICTDTRLRSGICTDTRLRSAGTEGPITPSGPHQLLKHSSLVVPREKTYDIGRQVEPQVPKHERKVDPQVPKYDAKSVNEVAAADESTKSQPEPEPMPAAPIVEKPSNDTELLPKPILFSCKQINSCIIASQGIRSLCALLIALLVVLSYIDDALLGINIVSSESVEALRPLYILLLTDVTIVLAQVFLKQQKQSEEAEKENVEPQEDGNNMTQAIQLMERSLVVYQTARAVFIDFSIYTVVVVCGFSLA</sequence>
<keyword evidence="1" id="KW-0812">Transmembrane</keyword>
<organism evidence="1 2">
    <name type="scientific">Citrus sinensis</name>
    <name type="common">Sweet orange</name>
    <name type="synonym">Citrus aurantium var. sinensis</name>
    <dbReference type="NCBI Taxonomy" id="2711"/>
    <lineage>
        <taxon>Eukaryota</taxon>
        <taxon>Viridiplantae</taxon>
        <taxon>Streptophyta</taxon>
        <taxon>Embryophyta</taxon>
        <taxon>Tracheophyta</taxon>
        <taxon>Spermatophyta</taxon>
        <taxon>Magnoliopsida</taxon>
        <taxon>eudicotyledons</taxon>
        <taxon>Gunneridae</taxon>
        <taxon>Pentapetalae</taxon>
        <taxon>rosids</taxon>
        <taxon>malvids</taxon>
        <taxon>Sapindales</taxon>
        <taxon>Rutaceae</taxon>
        <taxon>Aurantioideae</taxon>
        <taxon>Citrus</taxon>
    </lineage>
</organism>
<keyword evidence="1" id="KW-0472">Membrane</keyword>